<organism evidence="2 3">
    <name type="scientific">Dichomitus squalens</name>
    <dbReference type="NCBI Taxonomy" id="114155"/>
    <lineage>
        <taxon>Eukaryota</taxon>
        <taxon>Fungi</taxon>
        <taxon>Dikarya</taxon>
        <taxon>Basidiomycota</taxon>
        <taxon>Agaricomycotina</taxon>
        <taxon>Agaricomycetes</taxon>
        <taxon>Polyporales</taxon>
        <taxon>Polyporaceae</taxon>
        <taxon>Dichomitus</taxon>
    </lineage>
</organism>
<dbReference type="PROSITE" id="PS51257">
    <property type="entry name" value="PROKAR_LIPOPROTEIN"/>
    <property type="match status" value="1"/>
</dbReference>
<dbReference type="EMBL" id="ML145175">
    <property type="protein sequence ID" value="TBU55076.1"/>
    <property type="molecule type" value="Genomic_DNA"/>
</dbReference>
<protein>
    <submittedName>
        <fullName evidence="2">Uncharacterized protein</fullName>
    </submittedName>
</protein>
<gene>
    <name evidence="2" type="ORF">BD310DRAFT_934386</name>
</gene>
<dbReference type="Proteomes" id="UP000292082">
    <property type="component" value="Unassembled WGS sequence"/>
</dbReference>
<name>A0A4Q9PLR9_9APHY</name>
<reference evidence="2 3" key="1">
    <citation type="submission" date="2019-01" db="EMBL/GenBank/DDBJ databases">
        <title>Draft genome sequences of three monokaryotic isolates of the white-rot basidiomycete fungus Dichomitus squalens.</title>
        <authorList>
            <consortium name="DOE Joint Genome Institute"/>
            <person name="Lopez S.C."/>
            <person name="Andreopoulos B."/>
            <person name="Pangilinan J."/>
            <person name="Lipzen A."/>
            <person name="Riley R."/>
            <person name="Ahrendt S."/>
            <person name="Ng V."/>
            <person name="Barry K."/>
            <person name="Daum C."/>
            <person name="Grigoriev I.V."/>
            <person name="Hilden K.S."/>
            <person name="Makela M.R."/>
            <person name="de Vries R.P."/>
        </authorList>
    </citation>
    <scope>NUCLEOTIDE SEQUENCE [LARGE SCALE GENOMIC DNA]</scope>
    <source>
        <strain evidence="2 3">CBS 464.89</strain>
    </source>
</reference>
<proteinExistence type="predicted"/>
<keyword evidence="3" id="KW-1185">Reference proteome</keyword>
<feature type="chain" id="PRO_5020338514" evidence="1">
    <location>
        <begin position="20"/>
        <end position="55"/>
    </location>
</feature>
<sequence length="55" mass="6117">MWHRTPSVVVARIYSFSLAVVSCPVHRPPNISQNGSSVVYVAPSEVKNFRMATSR</sequence>
<evidence type="ECO:0000256" key="1">
    <source>
        <dbReference type="SAM" id="SignalP"/>
    </source>
</evidence>
<evidence type="ECO:0000313" key="2">
    <source>
        <dbReference type="EMBL" id="TBU55076.1"/>
    </source>
</evidence>
<dbReference type="AlphaFoldDB" id="A0A4Q9PLR9"/>
<feature type="signal peptide" evidence="1">
    <location>
        <begin position="1"/>
        <end position="19"/>
    </location>
</feature>
<keyword evidence="1" id="KW-0732">Signal</keyword>
<evidence type="ECO:0000313" key="3">
    <source>
        <dbReference type="Proteomes" id="UP000292082"/>
    </source>
</evidence>
<accession>A0A4Q9PLR9</accession>